<evidence type="ECO:0000256" key="1">
    <source>
        <dbReference type="ARBA" id="ARBA00008853"/>
    </source>
</evidence>
<dbReference type="OrthoDB" id="2633250at2"/>
<dbReference type="PRINTS" id="PR01790">
    <property type="entry name" value="SMP30FAMILY"/>
</dbReference>
<dbReference type="GO" id="GO:0005509">
    <property type="term" value="F:calcium ion binding"/>
    <property type="evidence" value="ECO:0007669"/>
    <property type="project" value="TreeGrafter"/>
</dbReference>
<dbReference type="STRING" id="715226.ABI_47120"/>
<dbReference type="Pfam" id="PF08450">
    <property type="entry name" value="SGL"/>
    <property type="match status" value="1"/>
</dbReference>
<dbReference type="GO" id="GO:0004341">
    <property type="term" value="F:gluconolactonase activity"/>
    <property type="evidence" value="ECO:0007669"/>
    <property type="project" value="TreeGrafter"/>
</dbReference>
<evidence type="ECO:0000259" key="4">
    <source>
        <dbReference type="Pfam" id="PF08450"/>
    </source>
</evidence>
<dbReference type="eggNOG" id="COG3386">
    <property type="taxonomic scope" value="Bacteria"/>
</dbReference>
<evidence type="ECO:0000256" key="2">
    <source>
        <dbReference type="PIRSR" id="PIRSR605511-1"/>
    </source>
</evidence>
<keyword evidence="3" id="KW-0479">Metal-binding</keyword>
<feature type="domain" description="SMP-30/Gluconolactonase/LRE-like region" evidence="4">
    <location>
        <begin position="15"/>
        <end position="254"/>
    </location>
</feature>
<name>F4QU64_9CAUL</name>
<organism evidence="5 6">
    <name type="scientific">Asticcacaulis biprosthecium C19</name>
    <dbReference type="NCBI Taxonomy" id="715226"/>
    <lineage>
        <taxon>Bacteria</taxon>
        <taxon>Pseudomonadati</taxon>
        <taxon>Pseudomonadota</taxon>
        <taxon>Alphaproteobacteria</taxon>
        <taxon>Caulobacterales</taxon>
        <taxon>Caulobacteraceae</taxon>
        <taxon>Asticcacaulis</taxon>
    </lineage>
</organism>
<keyword evidence="3" id="KW-0862">Zinc</keyword>
<feature type="binding site" evidence="3">
    <location>
        <position position="99"/>
    </location>
    <ligand>
        <name>substrate</name>
    </ligand>
</feature>
<feature type="active site" description="Proton donor/acceptor" evidence="2">
    <location>
        <position position="196"/>
    </location>
</feature>
<dbReference type="GO" id="GO:0019853">
    <property type="term" value="P:L-ascorbic acid biosynthetic process"/>
    <property type="evidence" value="ECO:0007669"/>
    <property type="project" value="TreeGrafter"/>
</dbReference>
<gene>
    <name evidence="5" type="ORF">ABI_47120</name>
</gene>
<feature type="binding site" evidence="3">
    <location>
        <position position="196"/>
    </location>
    <ligand>
        <name>a divalent metal cation</name>
        <dbReference type="ChEBI" id="CHEBI:60240"/>
    </ligand>
</feature>
<accession>F4QU64</accession>
<sequence>MPQDIIRRTGPGALLGEGPLWSRRDQCIYWVDILSHKLNAYYLDGRHKTWSFDCPVCWVIEREKGGFIAGLMTGFAELTLDPFTVRHILNPYPHEPENRLNDAKADDRGRIWAGSMHKPITKTSGGWHRLNTDKTVTHVDGPYTIPNGPAFAADHSHVFHTDTDLRQVFRFDIDADGELSGKRPWLTFPESWGYPDGMTVDAQGGLWIAHWGAGRITRFNMDATPDFHIDLPAQQITSMTFAGNDLNRLFVTSAAIDLPDDREAGTLFEIPSDLLRGHTGLEPQKFRG</sequence>
<dbReference type="RefSeq" id="WP_006275486.1">
    <property type="nucleotide sequence ID" value="NZ_GL883081.1"/>
</dbReference>
<dbReference type="InterPro" id="IPR013658">
    <property type="entry name" value="SGL"/>
</dbReference>
<feature type="binding site" evidence="3">
    <location>
        <position position="17"/>
    </location>
    <ligand>
        <name>a divalent metal cation</name>
        <dbReference type="ChEBI" id="CHEBI:60240"/>
    </ligand>
</feature>
<evidence type="ECO:0000256" key="3">
    <source>
        <dbReference type="PIRSR" id="PIRSR605511-2"/>
    </source>
</evidence>
<dbReference type="SUPFAM" id="SSF63829">
    <property type="entry name" value="Calcium-dependent phosphotriesterase"/>
    <property type="match status" value="1"/>
</dbReference>
<dbReference type="AlphaFoldDB" id="F4QU64"/>
<dbReference type="Proteomes" id="UP000006512">
    <property type="component" value="Unassembled WGS sequence"/>
</dbReference>
<feature type="binding site" evidence="3">
    <location>
        <position position="101"/>
    </location>
    <ligand>
        <name>substrate</name>
    </ligand>
</feature>
<dbReference type="InterPro" id="IPR011042">
    <property type="entry name" value="6-blade_b-propeller_TolB-like"/>
</dbReference>
<evidence type="ECO:0000313" key="5">
    <source>
        <dbReference type="EMBL" id="EGF89364.1"/>
    </source>
</evidence>
<feature type="binding site" evidence="3">
    <location>
        <position position="147"/>
    </location>
    <ligand>
        <name>a divalent metal cation</name>
        <dbReference type="ChEBI" id="CHEBI:60240"/>
    </ligand>
</feature>
<reference evidence="6" key="1">
    <citation type="submission" date="2011-03" db="EMBL/GenBank/DDBJ databases">
        <title>Draft genome sequence of Brevundimonas diminuta.</title>
        <authorList>
            <person name="Brown P.J.B."/>
            <person name="Buechlein A."/>
            <person name="Hemmerich C."/>
            <person name="Brun Y.V."/>
        </authorList>
    </citation>
    <scope>NUCLEOTIDE SEQUENCE [LARGE SCALE GENOMIC DNA]</scope>
    <source>
        <strain evidence="6">C19</strain>
    </source>
</reference>
<keyword evidence="6" id="KW-1185">Reference proteome</keyword>
<dbReference type="EMBL" id="GL883081">
    <property type="protein sequence ID" value="EGF89364.1"/>
    <property type="molecule type" value="Genomic_DNA"/>
</dbReference>
<dbReference type="Gene3D" id="2.120.10.30">
    <property type="entry name" value="TolB, C-terminal domain"/>
    <property type="match status" value="1"/>
</dbReference>
<dbReference type="InterPro" id="IPR005511">
    <property type="entry name" value="SMP-30"/>
</dbReference>
<comment type="cofactor">
    <cofactor evidence="3">
        <name>Zn(2+)</name>
        <dbReference type="ChEBI" id="CHEBI:29105"/>
    </cofactor>
    <text evidence="3">Binds 1 divalent metal cation per subunit.</text>
</comment>
<protein>
    <submittedName>
        <fullName evidence="5">SMP-30/Gluconolaconase/LRE-like region family protein</fullName>
    </submittedName>
</protein>
<proteinExistence type="inferred from homology"/>
<comment type="similarity">
    <text evidence="1">Belongs to the SMP-30/CGR1 family.</text>
</comment>
<dbReference type="PANTHER" id="PTHR10907:SF47">
    <property type="entry name" value="REGUCALCIN"/>
    <property type="match status" value="1"/>
</dbReference>
<dbReference type="PANTHER" id="PTHR10907">
    <property type="entry name" value="REGUCALCIN"/>
    <property type="match status" value="1"/>
</dbReference>
<evidence type="ECO:0000313" key="6">
    <source>
        <dbReference type="Proteomes" id="UP000006512"/>
    </source>
</evidence>
<dbReference type="HOGENOM" id="CLU_036110_3_1_5"/>